<evidence type="ECO:0000313" key="1">
    <source>
        <dbReference type="EMBL" id="TEY57131.1"/>
    </source>
</evidence>
<sequence length="105" mass="12056">MPRLVLHSIYEFREFLSLYVVIELDGIVSPRAFCYDSGEVWAYRAFTYAYEPVSENGDWENRYFPSNQDGNSTDRFGRSHRILWEKDMAIWSGGHVGGPSILGGV</sequence>
<name>A0A4Y8CY59_9HELO</name>
<dbReference type="EMBL" id="PHWZ01000221">
    <property type="protein sequence ID" value="TEY57131.1"/>
    <property type="molecule type" value="Genomic_DNA"/>
</dbReference>
<dbReference type="AlphaFoldDB" id="A0A4Y8CY59"/>
<protein>
    <submittedName>
        <fullName evidence="1">Uncharacterized protein</fullName>
    </submittedName>
</protein>
<reference evidence="1 2" key="1">
    <citation type="submission" date="2017-11" db="EMBL/GenBank/DDBJ databases">
        <title>Comparative genomics of Botrytis spp.</title>
        <authorList>
            <person name="Valero-Jimenez C.A."/>
            <person name="Tapia P."/>
            <person name="Veloso J."/>
            <person name="Silva-Moreno E."/>
            <person name="Staats M."/>
            <person name="Valdes J.H."/>
            <person name="Van Kan J.A.L."/>
        </authorList>
    </citation>
    <scope>NUCLEOTIDE SEQUENCE [LARGE SCALE GENOMIC DNA]</scope>
    <source>
        <strain evidence="1 2">MUCL2830</strain>
    </source>
</reference>
<proteinExistence type="predicted"/>
<evidence type="ECO:0000313" key="2">
    <source>
        <dbReference type="Proteomes" id="UP000297299"/>
    </source>
</evidence>
<gene>
    <name evidence="1" type="ORF">BOTCAL_0221g00150</name>
</gene>
<keyword evidence="2" id="KW-1185">Reference proteome</keyword>
<organism evidence="1 2">
    <name type="scientific">Botryotinia calthae</name>
    <dbReference type="NCBI Taxonomy" id="38488"/>
    <lineage>
        <taxon>Eukaryota</taxon>
        <taxon>Fungi</taxon>
        <taxon>Dikarya</taxon>
        <taxon>Ascomycota</taxon>
        <taxon>Pezizomycotina</taxon>
        <taxon>Leotiomycetes</taxon>
        <taxon>Helotiales</taxon>
        <taxon>Sclerotiniaceae</taxon>
        <taxon>Botryotinia</taxon>
    </lineage>
</organism>
<dbReference type="Proteomes" id="UP000297299">
    <property type="component" value="Unassembled WGS sequence"/>
</dbReference>
<comment type="caution">
    <text evidence="1">The sequence shown here is derived from an EMBL/GenBank/DDBJ whole genome shotgun (WGS) entry which is preliminary data.</text>
</comment>
<accession>A0A4Y8CY59</accession>